<accession>A0ABU1TE93</accession>
<dbReference type="EMBL" id="JAVDUU010000003">
    <property type="protein sequence ID" value="MDR6943734.1"/>
    <property type="molecule type" value="Genomic_DNA"/>
</dbReference>
<feature type="transmembrane region" description="Helical" evidence="6">
    <location>
        <begin position="108"/>
        <end position="129"/>
    </location>
</feature>
<feature type="transmembrane region" description="Helical" evidence="6">
    <location>
        <begin position="275"/>
        <end position="303"/>
    </location>
</feature>
<evidence type="ECO:0000256" key="4">
    <source>
        <dbReference type="ARBA" id="ARBA00022989"/>
    </source>
</evidence>
<dbReference type="PANTHER" id="PTHR42718:SF9">
    <property type="entry name" value="MAJOR FACILITATOR SUPERFAMILY MULTIDRUG TRANSPORTER MFSC"/>
    <property type="match status" value="1"/>
</dbReference>
<name>A0ABU1TE93_9SPHI</name>
<evidence type="ECO:0000256" key="5">
    <source>
        <dbReference type="ARBA" id="ARBA00023136"/>
    </source>
</evidence>
<feature type="transmembrane region" description="Helical" evidence="6">
    <location>
        <begin position="172"/>
        <end position="191"/>
    </location>
</feature>
<proteinExistence type="predicted"/>
<evidence type="ECO:0000256" key="3">
    <source>
        <dbReference type="ARBA" id="ARBA00022692"/>
    </source>
</evidence>
<feature type="transmembrane region" description="Helical" evidence="6">
    <location>
        <begin position="309"/>
        <end position="329"/>
    </location>
</feature>
<gene>
    <name evidence="7" type="ORF">J2W55_003587</name>
</gene>
<dbReference type="Gene3D" id="1.20.1720.10">
    <property type="entry name" value="Multidrug resistance protein D"/>
    <property type="match status" value="2"/>
</dbReference>
<comment type="caution">
    <text evidence="7">The sequence shown here is derived from an EMBL/GenBank/DDBJ whole genome shotgun (WGS) entry which is preliminary data.</text>
</comment>
<dbReference type="InterPro" id="IPR011701">
    <property type="entry name" value="MFS"/>
</dbReference>
<feature type="transmembrane region" description="Helical" evidence="6">
    <location>
        <begin position="404"/>
        <end position="425"/>
    </location>
</feature>
<dbReference type="InterPro" id="IPR036259">
    <property type="entry name" value="MFS_trans_sf"/>
</dbReference>
<protein>
    <submittedName>
        <fullName evidence="7">MFS family permease</fullName>
    </submittedName>
</protein>
<evidence type="ECO:0000256" key="6">
    <source>
        <dbReference type="SAM" id="Phobius"/>
    </source>
</evidence>
<organism evidence="7 8">
    <name type="scientific">Mucilaginibacter pocheonensis</name>
    <dbReference type="NCBI Taxonomy" id="398050"/>
    <lineage>
        <taxon>Bacteria</taxon>
        <taxon>Pseudomonadati</taxon>
        <taxon>Bacteroidota</taxon>
        <taxon>Sphingobacteriia</taxon>
        <taxon>Sphingobacteriales</taxon>
        <taxon>Sphingobacteriaceae</taxon>
        <taxon>Mucilaginibacter</taxon>
    </lineage>
</organism>
<feature type="transmembrane region" description="Helical" evidence="6">
    <location>
        <begin position="239"/>
        <end position="255"/>
    </location>
</feature>
<evidence type="ECO:0000256" key="1">
    <source>
        <dbReference type="ARBA" id="ARBA00004141"/>
    </source>
</evidence>
<comment type="subcellular location">
    <subcellularLocation>
        <location evidence="1">Membrane</location>
        <topology evidence="1">Multi-pass membrane protein</topology>
    </subcellularLocation>
</comment>
<feature type="transmembrane region" description="Helical" evidence="6">
    <location>
        <begin position="53"/>
        <end position="71"/>
    </location>
</feature>
<feature type="transmembrane region" description="Helical" evidence="6">
    <location>
        <begin position="83"/>
        <end position="102"/>
    </location>
</feature>
<dbReference type="PANTHER" id="PTHR42718">
    <property type="entry name" value="MAJOR FACILITATOR SUPERFAMILY MULTIDRUG TRANSPORTER MFSC"/>
    <property type="match status" value="1"/>
</dbReference>
<evidence type="ECO:0000313" key="8">
    <source>
        <dbReference type="Proteomes" id="UP001247620"/>
    </source>
</evidence>
<sequence length="531" mass="59970">MNKAIPVFKPWVPEWLIRLALFLVVLPGLILFVLSISNANAAAGYYGVSPNDVQYSFIIFYSAMASFVVLESRFFKNIASKEYLMISVILLMTTCFLCYLIRDFKLVLIFRYIQGLLTCCTLSITATLMFSRLLSERAREIAFSVIYGILLSAIPFSTIATSTLIDNFNFNVIYKVAIYSYLPGAALMFVIMNNVRLNRKFPLYQLDWPSFLIYTTGFCLVGYIAVYAQEYDWFDDKNIRIAAILIIILIILFIIRQKGLKRPYIYLSVFRQRNFIIGALLLFVFYICRGSFGITTGIMGAVWGLDPIHIGYLMIYNVVAIILAAIVSCKLILIKKSIRHIFIYGFSILLLFHIVMCFMFNTQVDAEELIIPVILQGFGAGLLMAPIILFVVSSSPAKFGNTGSAVGIFIRFSGFCSSIALINYFQLYRQTDHFNRFQDQLNGLTLATSDRLSAVRNAMIAKGVAPDQATKIANSLVNKGLIAQSQLRFALDYYQIISWAILGILLMIILFPSINRTIINLKSKRPAPIAY</sequence>
<dbReference type="Proteomes" id="UP001247620">
    <property type="component" value="Unassembled WGS sequence"/>
</dbReference>
<evidence type="ECO:0000256" key="2">
    <source>
        <dbReference type="ARBA" id="ARBA00022448"/>
    </source>
</evidence>
<keyword evidence="8" id="KW-1185">Reference proteome</keyword>
<feature type="transmembrane region" description="Helical" evidence="6">
    <location>
        <begin position="141"/>
        <end position="160"/>
    </location>
</feature>
<evidence type="ECO:0000313" key="7">
    <source>
        <dbReference type="EMBL" id="MDR6943734.1"/>
    </source>
</evidence>
<feature type="transmembrane region" description="Helical" evidence="6">
    <location>
        <begin position="211"/>
        <end position="227"/>
    </location>
</feature>
<feature type="transmembrane region" description="Helical" evidence="6">
    <location>
        <begin position="369"/>
        <end position="392"/>
    </location>
</feature>
<dbReference type="RefSeq" id="WP_310098522.1">
    <property type="nucleotide sequence ID" value="NZ_JAVDUU010000003.1"/>
</dbReference>
<keyword evidence="5 6" id="KW-0472">Membrane</keyword>
<dbReference type="SUPFAM" id="SSF103473">
    <property type="entry name" value="MFS general substrate transporter"/>
    <property type="match status" value="1"/>
</dbReference>
<dbReference type="Pfam" id="PF07690">
    <property type="entry name" value="MFS_1"/>
    <property type="match status" value="1"/>
</dbReference>
<feature type="transmembrane region" description="Helical" evidence="6">
    <location>
        <begin position="496"/>
        <end position="515"/>
    </location>
</feature>
<reference evidence="7 8" key="1">
    <citation type="submission" date="2023-07" db="EMBL/GenBank/DDBJ databases">
        <title>Sorghum-associated microbial communities from plants grown in Nebraska, USA.</title>
        <authorList>
            <person name="Schachtman D."/>
        </authorList>
    </citation>
    <scope>NUCLEOTIDE SEQUENCE [LARGE SCALE GENOMIC DNA]</scope>
    <source>
        <strain evidence="7 8">3262</strain>
    </source>
</reference>
<keyword evidence="4 6" id="KW-1133">Transmembrane helix</keyword>
<feature type="transmembrane region" description="Helical" evidence="6">
    <location>
        <begin position="341"/>
        <end position="363"/>
    </location>
</feature>
<keyword evidence="2" id="KW-0813">Transport</keyword>
<keyword evidence="3 6" id="KW-0812">Transmembrane</keyword>